<proteinExistence type="predicted"/>
<reference evidence="2" key="1">
    <citation type="submission" date="2021-01" db="EMBL/GenBank/DDBJ databases">
        <title>Modified the classification status of verrucomicrobia.</title>
        <authorList>
            <person name="Feng X."/>
        </authorList>
    </citation>
    <scope>NUCLEOTIDE SEQUENCE</scope>
    <source>
        <strain evidence="2">KCTC 22041</strain>
    </source>
</reference>
<gene>
    <name evidence="2" type="ORF">JIN85_19210</name>
</gene>
<comment type="caution">
    <text evidence="2">The sequence shown here is derived from an EMBL/GenBank/DDBJ whole genome shotgun (WGS) entry which is preliminary data.</text>
</comment>
<keyword evidence="3" id="KW-1185">Reference proteome</keyword>
<evidence type="ECO:0000256" key="1">
    <source>
        <dbReference type="SAM" id="Phobius"/>
    </source>
</evidence>
<keyword evidence="1" id="KW-0472">Membrane</keyword>
<dbReference type="EMBL" id="JAENIJ010000058">
    <property type="protein sequence ID" value="MBK1884553.1"/>
    <property type="molecule type" value="Genomic_DNA"/>
</dbReference>
<evidence type="ECO:0000313" key="3">
    <source>
        <dbReference type="Proteomes" id="UP000603141"/>
    </source>
</evidence>
<dbReference type="AlphaFoldDB" id="A0A934SG43"/>
<sequence>MSVQFTNKARTLGILMALIAIFALIALTHFPQQSRPSNKPWIKYRTASNRQNQLPTELSHRLDARLEQARILETEEKTALNLSKKIVTEAFIPPRFLYVGEEHIPSTLVDEAAHLKGSQLRVLIRELRKNPDISGTDRALLISLTLEAWLSANKHNPKQSLWQALDIIQETLQDLPPGYDILPVSSAMGPSLEWDLPLWVDFIEDNWGRWDKTSNGEVLRRDLLSKLKDPQLRIRVVNLSSGDSSTN</sequence>
<keyword evidence="1" id="KW-1133">Transmembrane helix</keyword>
<feature type="transmembrane region" description="Helical" evidence="1">
    <location>
        <begin position="12"/>
        <end position="30"/>
    </location>
</feature>
<dbReference type="Proteomes" id="UP000603141">
    <property type="component" value="Unassembled WGS sequence"/>
</dbReference>
<keyword evidence="1" id="KW-0812">Transmembrane</keyword>
<organism evidence="2 3">
    <name type="scientific">Luteolibacter pohnpeiensis</name>
    <dbReference type="NCBI Taxonomy" id="454153"/>
    <lineage>
        <taxon>Bacteria</taxon>
        <taxon>Pseudomonadati</taxon>
        <taxon>Verrucomicrobiota</taxon>
        <taxon>Verrucomicrobiia</taxon>
        <taxon>Verrucomicrobiales</taxon>
        <taxon>Verrucomicrobiaceae</taxon>
        <taxon>Luteolibacter</taxon>
    </lineage>
</organism>
<protein>
    <submittedName>
        <fullName evidence="2">Uncharacterized protein</fullName>
    </submittedName>
</protein>
<evidence type="ECO:0000313" key="2">
    <source>
        <dbReference type="EMBL" id="MBK1884553.1"/>
    </source>
</evidence>
<name>A0A934SG43_9BACT</name>
<accession>A0A934SG43</accession>
<dbReference type="RefSeq" id="WP_200273852.1">
    <property type="nucleotide sequence ID" value="NZ_JAENIJ010000058.1"/>
</dbReference>